<proteinExistence type="predicted"/>
<keyword evidence="3" id="KW-1185">Reference proteome</keyword>
<feature type="region of interest" description="Disordered" evidence="1">
    <location>
        <begin position="1"/>
        <end position="27"/>
    </location>
</feature>
<dbReference type="RefSeq" id="WP_274322515.1">
    <property type="nucleotide sequence ID" value="NZ_CP118158.1"/>
</dbReference>
<evidence type="ECO:0000256" key="1">
    <source>
        <dbReference type="SAM" id="MobiDB-lite"/>
    </source>
</evidence>
<name>A0ABD5Y6X2_9EURY</name>
<organism evidence="2 3">
    <name type="scientific">Halosimplex aquaticum</name>
    <dbReference type="NCBI Taxonomy" id="3026162"/>
    <lineage>
        <taxon>Archaea</taxon>
        <taxon>Methanobacteriati</taxon>
        <taxon>Methanobacteriota</taxon>
        <taxon>Stenosarchaea group</taxon>
        <taxon>Halobacteria</taxon>
        <taxon>Halobacteriales</taxon>
        <taxon>Haloarculaceae</taxon>
        <taxon>Halosimplex</taxon>
    </lineage>
</organism>
<dbReference type="GeneID" id="78821744"/>
<dbReference type="AlphaFoldDB" id="A0ABD5Y6X2"/>
<dbReference type="EMBL" id="JBHTAS010000001">
    <property type="protein sequence ID" value="MFC7141431.1"/>
    <property type="molecule type" value="Genomic_DNA"/>
</dbReference>
<accession>A0ABD5Y6X2</accession>
<evidence type="ECO:0000313" key="2">
    <source>
        <dbReference type="EMBL" id="MFC7141431.1"/>
    </source>
</evidence>
<dbReference type="Proteomes" id="UP001596432">
    <property type="component" value="Unassembled WGS sequence"/>
</dbReference>
<protein>
    <submittedName>
        <fullName evidence="2">Uncharacterized protein</fullName>
    </submittedName>
</protein>
<reference evidence="2 3" key="1">
    <citation type="journal article" date="2019" name="Int. J. Syst. Evol. Microbiol.">
        <title>The Global Catalogue of Microorganisms (GCM) 10K type strain sequencing project: providing services to taxonomists for standard genome sequencing and annotation.</title>
        <authorList>
            <consortium name="The Broad Institute Genomics Platform"/>
            <consortium name="The Broad Institute Genome Sequencing Center for Infectious Disease"/>
            <person name="Wu L."/>
            <person name="Ma J."/>
        </authorList>
    </citation>
    <scope>NUCLEOTIDE SEQUENCE [LARGE SCALE GENOMIC DNA]</scope>
    <source>
        <strain evidence="2 3">XZYJT29</strain>
    </source>
</reference>
<gene>
    <name evidence="2" type="ORF">ACFQMA_16525</name>
</gene>
<evidence type="ECO:0000313" key="3">
    <source>
        <dbReference type="Proteomes" id="UP001596432"/>
    </source>
</evidence>
<comment type="caution">
    <text evidence="2">The sequence shown here is derived from an EMBL/GenBank/DDBJ whole genome shotgun (WGS) entry which is preliminary data.</text>
</comment>
<sequence length="109" mass="11862">MSTRRSVDGAAGRAEGGLPDAVPVSPERTTRLSWELGERLTRGADAALSGRWECVTAPWELAVFDVADHTALVRVRTPVGRELFYETAADAIDAARARLADAPDWELRD</sequence>